<proteinExistence type="predicted"/>
<name>A0A7N0V5U2_KALFE</name>
<protein>
    <recommendedName>
        <fullName evidence="3">Chorein N-terminal domain-containing protein</fullName>
    </recommendedName>
</protein>
<evidence type="ECO:0008006" key="3">
    <source>
        <dbReference type="Google" id="ProtNLM"/>
    </source>
</evidence>
<dbReference type="InterPro" id="IPR026728">
    <property type="entry name" value="BLTP3A/B"/>
</dbReference>
<dbReference type="PANTHER" id="PTHR22774:SF11">
    <property type="entry name" value="CHOREIN N-TERMINAL DOMAIN-CONTAINING PROTEIN"/>
    <property type="match status" value="1"/>
</dbReference>
<dbReference type="Gramene" id="Kaladp0098s0256.1.v1.1">
    <property type="protein sequence ID" value="Kaladp0098s0256.1.v1.1"/>
    <property type="gene ID" value="Kaladp0098s0256.v1.1"/>
</dbReference>
<dbReference type="OMA" id="QKCAEDI"/>
<dbReference type="Proteomes" id="UP000594263">
    <property type="component" value="Unplaced"/>
</dbReference>
<dbReference type="AlphaFoldDB" id="A0A7N0V5U2"/>
<reference evidence="1" key="1">
    <citation type="submission" date="2021-01" db="UniProtKB">
        <authorList>
            <consortium name="EnsemblPlants"/>
        </authorList>
    </citation>
    <scope>IDENTIFICATION</scope>
</reference>
<dbReference type="PANTHER" id="PTHR22774">
    <property type="entry name" value="CHOREIN N-TERMINAL DOMAIN-CONTAINING PROTEIN"/>
    <property type="match status" value="1"/>
</dbReference>
<keyword evidence="2" id="KW-1185">Reference proteome</keyword>
<evidence type="ECO:0000313" key="2">
    <source>
        <dbReference type="Proteomes" id="UP000594263"/>
    </source>
</evidence>
<evidence type="ECO:0000313" key="1">
    <source>
        <dbReference type="EnsemblPlants" id="Kaladp0098s0256.1.v1.1"/>
    </source>
</evidence>
<organism evidence="1 2">
    <name type="scientific">Kalanchoe fedtschenkoi</name>
    <name type="common">Lavender scallops</name>
    <name type="synonym">South American air plant</name>
    <dbReference type="NCBI Taxonomy" id="63787"/>
    <lineage>
        <taxon>Eukaryota</taxon>
        <taxon>Viridiplantae</taxon>
        <taxon>Streptophyta</taxon>
        <taxon>Embryophyta</taxon>
        <taxon>Tracheophyta</taxon>
        <taxon>Spermatophyta</taxon>
        <taxon>Magnoliopsida</taxon>
        <taxon>eudicotyledons</taxon>
        <taxon>Gunneridae</taxon>
        <taxon>Pentapetalae</taxon>
        <taxon>Saxifragales</taxon>
        <taxon>Crassulaceae</taxon>
        <taxon>Kalanchoe</taxon>
    </lineage>
</organism>
<sequence length="1203" mass="132427">MESILARALEYTLKYWLKSFSRDQFKLQGRTAQLSNLDINGEALHSSMGLPPAMHVATAKVGKLQIMLPYVSYVQVEPIVVQIDRLDLVLEEKTELDEHKSTPLSTSSGKASGYGFADKIADGMTIEVNTVNLLIQTRGGTKHKAGAAWTPPVASITIRNLVLVSTNEKWDVVNLKEAREYSGDKRFIYVFKKLEWGSLSIDLLPHPDMFMDADECHFEEGANNRGDDGAKRVFFGGERFIDGISGQAYITLQRTELNCPLGLEVQIHVPEAVCPALSEPGLRALLRCLTGFYVCLSRGDVDPRSQQGAVEAAGRSIFSIFIDHVFICIKDAEFQLELLMQSLVFSRTSSSDGETAKSLTQIMVSGFFLRDTFTQPLCTLIQPAIEASESVRQPFFGLGQDFCPPIYPLGLQPWQLIVMEGIPLIYIRSLQIKPSPVPPTYASESFIDCQPLMIHFHEEAFLRIASFLSDGVVVGRGTVLPDFSINSIVFTLRELIVTVPMDMKKLNSELNRVAMEQSIFSGARLQIRSLVFSERPTLKFRILKLEKDPGCFLLWESQPADASQNKWTVGASHITLSLETSGGFSRVQSSLQSSGGLWKCVELKDPCIEVAMATVDGSPLTNTPPPGGLVRVGVSVPQYLSNTSVEQLFFVLDLYAYFGNVCEKVAAIGQISRVKISDSDTLRKGFIEKAPSDTAVSLTVNDIQLRFLEATATYIEGMPLVQLVGEDLFIKADHRTLGGAVVVSSTFRWQSVEVDCVDAARKEGHDSMETLSGTQDGSRAGVHFGPHLKAVFWVENQGLHQSPNNCKNASFLDVTVSNVIPLSPLDTECHRLSISACIAGVRLGGGMNYTESLLHRFGILRPDGGPGDGLSKGLDNLSAGPLSKLFKTSSPVDNMLEDGSFKSESESEFKHLGRPDDIDVSIELKDWLFALQGAQDMAESWWFDSSNGAAKEERSWHTSFRSFQVQAKTNLEHIHNQKGNSKKIGRPPVESIKVAVEGLQILKPQASKDVKRADILVNRFEQTTANPGVDLEAQLAIQEDGFDDEIRNWIVEKIKFSVQRPIEAVMTKDELQYLTTLCKSEVDSLGRIAAGVLQVFKLEGTVGQAGIDQLGNLSSEGLDKIFRPVNGSHNIRSTSLTQRPASSVDSSITLLDEAIQDSQAKCHAIIGDLSKTSESPPQLTSLKELTEKLENLRVIVNQLRTQL</sequence>
<dbReference type="EnsemblPlants" id="Kaladp0098s0256.1.v1.1">
    <property type="protein sequence ID" value="Kaladp0098s0256.1.v1.1"/>
    <property type="gene ID" value="Kaladp0098s0256.v1.1"/>
</dbReference>
<dbReference type="Pfam" id="PF24917">
    <property type="entry name" value="BLTP3A_B"/>
    <property type="match status" value="1"/>
</dbReference>
<accession>A0A7N0V5U2</accession>